<gene>
    <name evidence="3" type="ORF">P0Y50_16000</name>
</gene>
<dbReference type="Proteomes" id="UP001213664">
    <property type="component" value="Chromosome"/>
</dbReference>
<dbReference type="AlphaFoldDB" id="A0AAJ5WXA9"/>
<proteinExistence type="predicted"/>
<dbReference type="InterPro" id="IPR022002">
    <property type="entry name" value="ChsH2_Znr"/>
</dbReference>
<dbReference type="Gene3D" id="6.10.30.10">
    <property type="match status" value="1"/>
</dbReference>
<evidence type="ECO:0000313" key="4">
    <source>
        <dbReference type="Proteomes" id="UP001213664"/>
    </source>
</evidence>
<evidence type="ECO:0000313" key="3">
    <source>
        <dbReference type="EMBL" id="WEK40016.1"/>
    </source>
</evidence>
<dbReference type="EMBL" id="CP119326">
    <property type="protein sequence ID" value="WEK40016.1"/>
    <property type="molecule type" value="Genomic_DNA"/>
</dbReference>
<evidence type="ECO:0000259" key="2">
    <source>
        <dbReference type="Pfam" id="PF12172"/>
    </source>
</evidence>
<dbReference type="PANTHER" id="PTHR34075">
    <property type="entry name" value="BLR3430 PROTEIN"/>
    <property type="match status" value="1"/>
</dbReference>
<accession>A0AAJ5WXA9</accession>
<dbReference type="Pfam" id="PF12172">
    <property type="entry name" value="zf-ChsH2"/>
    <property type="match status" value="1"/>
</dbReference>
<feature type="domain" description="ChsH2 rubredoxin-like zinc ribbon" evidence="2">
    <location>
        <begin position="19"/>
        <end position="51"/>
    </location>
</feature>
<feature type="domain" description="ChsH2 C-terminal OB-fold" evidence="1">
    <location>
        <begin position="56"/>
        <end position="117"/>
    </location>
</feature>
<dbReference type="InterPro" id="IPR002878">
    <property type="entry name" value="ChsH2_C"/>
</dbReference>
<dbReference type="InterPro" id="IPR012340">
    <property type="entry name" value="NA-bd_OB-fold"/>
</dbReference>
<evidence type="ECO:0000259" key="1">
    <source>
        <dbReference type="Pfam" id="PF01796"/>
    </source>
</evidence>
<dbReference type="InterPro" id="IPR052513">
    <property type="entry name" value="Thioester_dehydratase-like"/>
</dbReference>
<protein>
    <submittedName>
        <fullName evidence="3">OB-fold domain-containing protein</fullName>
    </submittedName>
</protein>
<dbReference type="SUPFAM" id="SSF50249">
    <property type="entry name" value="Nucleic acid-binding proteins"/>
    <property type="match status" value="1"/>
</dbReference>
<dbReference type="Pfam" id="PF01796">
    <property type="entry name" value="OB_ChsH2_C"/>
    <property type="match status" value="1"/>
</dbReference>
<dbReference type="PANTHER" id="PTHR34075:SF5">
    <property type="entry name" value="BLR3430 PROTEIN"/>
    <property type="match status" value="1"/>
</dbReference>
<organism evidence="3 4">
    <name type="scientific">Candidatus Brevundimonas colombiensis</name>
    <dbReference type="NCBI Taxonomy" id="3121376"/>
    <lineage>
        <taxon>Bacteria</taxon>
        <taxon>Pseudomonadati</taxon>
        <taxon>Pseudomonadota</taxon>
        <taxon>Alphaproteobacteria</taxon>
        <taxon>Caulobacterales</taxon>
        <taxon>Caulobacteraceae</taxon>
        <taxon>Brevundimonas</taxon>
    </lineage>
</organism>
<name>A0AAJ5WXA9_9CAUL</name>
<sequence>MYDGMEVALNGLGNDANYWRALGEGRLSLPKCAGCKRWVWPAPFRCSECGSWELAWQDVEMKGEVYAWTRVRHPFGGAEALGLPYVVASVALPQANGIRLFGLLEPGDDAAIGLKVTGKVRTTHAFDRDVLAISWSPVA</sequence>
<reference evidence="3" key="1">
    <citation type="submission" date="2023-03" db="EMBL/GenBank/DDBJ databases">
        <title>Andean soil-derived lignocellulolytic bacterial consortium as a source of novel taxa and putative plastic-active enzymes.</title>
        <authorList>
            <person name="Diaz-Garcia L."/>
            <person name="Chuvochina M."/>
            <person name="Feuerriegel G."/>
            <person name="Bunk B."/>
            <person name="Sproer C."/>
            <person name="Streit W.R."/>
            <person name="Rodriguez L.M."/>
            <person name="Overmann J."/>
            <person name="Jimenez D.J."/>
        </authorList>
    </citation>
    <scope>NUCLEOTIDE SEQUENCE</scope>
    <source>
        <strain evidence="3">MAG 833</strain>
    </source>
</reference>